<dbReference type="Proteomes" id="UP000001514">
    <property type="component" value="Unassembled WGS sequence"/>
</dbReference>
<evidence type="ECO:0000313" key="2">
    <source>
        <dbReference type="Proteomes" id="UP000001514"/>
    </source>
</evidence>
<dbReference type="HOGENOM" id="CLU_1491484_0_0_1"/>
<name>D8RAH6_SELML</name>
<reference evidence="1 2" key="1">
    <citation type="journal article" date="2011" name="Science">
        <title>The Selaginella genome identifies genetic changes associated with the evolution of vascular plants.</title>
        <authorList>
            <person name="Banks J.A."/>
            <person name="Nishiyama T."/>
            <person name="Hasebe M."/>
            <person name="Bowman J.L."/>
            <person name="Gribskov M."/>
            <person name="dePamphilis C."/>
            <person name="Albert V.A."/>
            <person name="Aono N."/>
            <person name="Aoyama T."/>
            <person name="Ambrose B.A."/>
            <person name="Ashton N.W."/>
            <person name="Axtell M.J."/>
            <person name="Barker E."/>
            <person name="Barker M.S."/>
            <person name="Bennetzen J.L."/>
            <person name="Bonawitz N.D."/>
            <person name="Chapple C."/>
            <person name="Cheng C."/>
            <person name="Correa L.G."/>
            <person name="Dacre M."/>
            <person name="DeBarry J."/>
            <person name="Dreyer I."/>
            <person name="Elias M."/>
            <person name="Engstrom E.M."/>
            <person name="Estelle M."/>
            <person name="Feng L."/>
            <person name="Finet C."/>
            <person name="Floyd S.K."/>
            <person name="Frommer W.B."/>
            <person name="Fujita T."/>
            <person name="Gramzow L."/>
            <person name="Gutensohn M."/>
            <person name="Harholt J."/>
            <person name="Hattori M."/>
            <person name="Heyl A."/>
            <person name="Hirai T."/>
            <person name="Hiwatashi Y."/>
            <person name="Ishikawa M."/>
            <person name="Iwata M."/>
            <person name="Karol K.G."/>
            <person name="Koehler B."/>
            <person name="Kolukisaoglu U."/>
            <person name="Kubo M."/>
            <person name="Kurata T."/>
            <person name="Lalonde S."/>
            <person name="Li K."/>
            <person name="Li Y."/>
            <person name="Litt A."/>
            <person name="Lyons E."/>
            <person name="Manning G."/>
            <person name="Maruyama T."/>
            <person name="Michael T.P."/>
            <person name="Mikami K."/>
            <person name="Miyazaki S."/>
            <person name="Morinaga S."/>
            <person name="Murata T."/>
            <person name="Mueller-Roeber B."/>
            <person name="Nelson D.R."/>
            <person name="Obara M."/>
            <person name="Oguri Y."/>
            <person name="Olmstead R.G."/>
            <person name="Onodera N."/>
            <person name="Petersen B.L."/>
            <person name="Pils B."/>
            <person name="Prigge M."/>
            <person name="Rensing S.A."/>
            <person name="Riano-Pachon D.M."/>
            <person name="Roberts A.W."/>
            <person name="Sato Y."/>
            <person name="Scheller H.V."/>
            <person name="Schulz B."/>
            <person name="Schulz C."/>
            <person name="Shakirov E.V."/>
            <person name="Shibagaki N."/>
            <person name="Shinohara N."/>
            <person name="Shippen D.E."/>
            <person name="Soerensen I."/>
            <person name="Sotooka R."/>
            <person name="Sugimoto N."/>
            <person name="Sugita M."/>
            <person name="Sumikawa N."/>
            <person name="Tanurdzic M."/>
            <person name="Theissen G."/>
            <person name="Ulvskov P."/>
            <person name="Wakazuki S."/>
            <person name="Weng J.K."/>
            <person name="Willats W.W."/>
            <person name="Wipf D."/>
            <person name="Wolf P.G."/>
            <person name="Yang L."/>
            <person name="Zimmer A.D."/>
            <person name="Zhu Q."/>
            <person name="Mitros T."/>
            <person name="Hellsten U."/>
            <person name="Loque D."/>
            <person name="Otillar R."/>
            <person name="Salamov A."/>
            <person name="Schmutz J."/>
            <person name="Shapiro H."/>
            <person name="Lindquist E."/>
            <person name="Lucas S."/>
            <person name="Rokhsar D."/>
            <person name="Grigoriev I.V."/>
        </authorList>
    </citation>
    <scope>NUCLEOTIDE SEQUENCE [LARGE SCALE GENOMIC DNA]</scope>
</reference>
<keyword evidence="2" id="KW-1185">Reference proteome</keyword>
<evidence type="ECO:0000313" key="1">
    <source>
        <dbReference type="EMBL" id="EFJ30322.1"/>
    </source>
</evidence>
<proteinExistence type="predicted"/>
<protein>
    <submittedName>
        <fullName evidence="1">Uncharacterized protein</fullName>
    </submittedName>
</protein>
<dbReference type="Gramene" id="EFJ30322">
    <property type="protein sequence ID" value="EFJ30322"/>
    <property type="gene ID" value="SELMODRAFT_409141"/>
</dbReference>
<dbReference type="InterPro" id="IPR039910">
    <property type="entry name" value="D15-like"/>
</dbReference>
<dbReference type="KEGG" id="smo:SELMODRAFT_409141"/>
<dbReference type="InParanoid" id="D8RAH6"/>
<organism evidence="2">
    <name type="scientific">Selaginella moellendorffii</name>
    <name type="common">Spikemoss</name>
    <dbReference type="NCBI Taxonomy" id="88036"/>
    <lineage>
        <taxon>Eukaryota</taxon>
        <taxon>Viridiplantae</taxon>
        <taxon>Streptophyta</taxon>
        <taxon>Embryophyta</taxon>
        <taxon>Tracheophyta</taxon>
        <taxon>Lycopodiopsida</taxon>
        <taxon>Selaginellales</taxon>
        <taxon>Selaginellaceae</taxon>
        <taxon>Selaginella</taxon>
    </lineage>
</organism>
<dbReference type="AlphaFoldDB" id="D8RAH6"/>
<sequence length="181" mass="20469">MVLDSLSGWYRDRGYFAQVYSLQQGRQDAETVFTMGTMKDVNIVPQAAGGIISIVLYVIEEWNVYLEDFLQEGCQETGARDKHGQAKTIDVYGGPLTFREFYICSGKVHDNMLIAKLELVYTDLSNYGSSQLVLNKEQGLPIALDWLFFNRVNIKALEGVRIGGLLKVGWTLVKEPRNKHN</sequence>
<gene>
    <name evidence="1" type="ORF">SELMODRAFT_409141</name>
</gene>
<dbReference type="PANTHER" id="PTHR12815">
    <property type="entry name" value="SORTING AND ASSEMBLY MACHINERY SAMM50 PROTEIN FAMILY MEMBER"/>
    <property type="match status" value="1"/>
</dbReference>
<dbReference type="EMBL" id="GL377575">
    <property type="protein sequence ID" value="EFJ30322.1"/>
    <property type="molecule type" value="Genomic_DNA"/>
</dbReference>
<dbReference type="STRING" id="88036.D8RAH6"/>
<dbReference type="GO" id="GO:0016020">
    <property type="term" value="C:membrane"/>
    <property type="evidence" value="ECO:0000318"/>
    <property type="project" value="GO_Central"/>
</dbReference>
<dbReference type="PANTHER" id="PTHR12815:SF32">
    <property type="entry name" value="OUTER ENVELOPE PROTEIN 80, CHLOROPLASTIC"/>
    <property type="match status" value="1"/>
</dbReference>
<accession>D8RAH6</accession>